<organism evidence="1 2">
    <name type="scientific">Pseudomonas putida</name>
    <name type="common">Arthrobacter siderocapsulatus</name>
    <dbReference type="NCBI Taxonomy" id="303"/>
    <lineage>
        <taxon>Bacteria</taxon>
        <taxon>Pseudomonadati</taxon>
        <taxon>Pseudomonadota</taxon>
        <taxon>Gammaproteobacteria</taxon>
        <taxon>Pseudomonadales</taxon>
        <taxon>Pseudomonadaceae</taxon>
        <taxon>Pseudomonas</taxon>
    </lineage>
</organism>
<accession>A0A177SR49</accession>
<comment type="caution">
    <text evidence="1">The sequence shown here is derived from an EMBL/GenBank/DDBJ whole genome shotgun (WGS) entry which is preliminary data.</text>
</comment>
<proteinExistence type="predicted"/>
<evidence type="ECO:0008006" key="3">
    <source>
        <dbReference type="Google" id="ProtNLM"/>
    </source>
</evidence>
<sequence length="106" mass="11224">MTTMKKIVPDPPAPSPRAVTVHTRFAGCDGHHPPLFAVRAGADVDKALVHLTVLLRSAYETNLQACDVVKDNHLAGILWATQHALEASRALAESMASGISLMQASG</sequence>
<reference evidence="1 2" key="1">
    <citation type="submission" date="2016-03" db="EMBL/GenBank/DDBJ databases">
        <title>Draft Genome Assembly of Pseudomonas putida strain CBF10-2.</title>
        <authorList>
            <person name="Iyer R.S."/>
            <person name="Damania A."/>
        </authorList>
    </citation>
    <scope>NUCLEOTIDE SEQUENCE [LARGE SCALE GENOMIC DNA]</scope>
    <source>
        <strain evidence="1 2">CBF10-2</strain>
    </source>
</reference>
<evidence type="ECO:0000313" key="2">
    <source>
        <dbReference type="Proteomes" id="UP000077752"/>
    </source>
</evidence>
<dbReference type="EMBL" id="LUCV01000015">
    <property type="protein sequence ID" value="OAI92810.1"/>
    <property type="molecule type" value="Genomic_DNA"/>
</dbReference>
<protein>
    <recommendedName>
        <fullName evidence="3">DUF3077 domain-containing protein</fullName>
    </recommendedName>
</protein>
<evidence type="ECO:0000313" key="1">
    <source>
        <dbReference type="EMBL" id="OAI92810.1"/>
    </source>
</evidence>
<name>A0A177SR49_PSEPU</name>
<dbReference type="Proteomes" id="UP000077752">
    <property type="component" value="Unassembled WGS sequence"/>
</dbReference>
<gene>
    <name evidence="1" type="ORF">AYO28_16430</name>
</gene>
<dbReference type="AlphaFoldDB" id="A0A177SR49"/>